<keyword evidence="4 14" id="KW-1133">Transmembrane helix</keyword>
<feature type="transmembrane region" description="Helical" evidence="14">
    <location>
        <begin position="240"/>
        <end position="261"/>
    </location>
</feature>
<evidence type="ECO:0000256" key="14">
    <source>
        <dbReference type="SAM" id="Phobius"/>
    </source>
</evidence>
<evidence type="ECO:0000256" key="7">
    <source>
        <dbReference type="ARBA" id="ARBA00023157"/>
    </source>
</evidence>
<evidence type="ECO:0000256" key="4">
    <source>
        <dbReference type="ARBA" id="ARBA00022989"/>
    </source>
</evidence>
<dbReference type="Gene3D" id="1.20.1070.10">
    <property type="entry name" value="Rhodopsin 7-helix transmembrane proteins"/>
    <property type="match status" value="1"/>
</dbReference>
<evidence type="ECO:0000256" key="10">
    <source>
        <dbReference type="ARBA" id="ARBA00023224"/>
    </source>
</evidence>
<evidence type="ECO:0000313" key="16">
    <source>
        <dbReference type="EMBL" id="KAI5613508.1"/>
    </source>
</evidence>
<proteinExistence type="inferred from homology"/>
<dbReference type="AlphaFoldDB" id="A0AAD5ABA2"/>
<evidence type="ECO:0000313" key="17">
    <source>
        <dbReference type="Proteomes" id="UP001205998"/>
    </source>
</evidence>
<evidence type="ECO:0000256" key="6">
    <source>
        <dbReference type="ARBA" id="ARBA00023136"/>
    </source>
</evidence>
<comment type="similarity">
    <text evidence="13">Belongs to the G-protein coupled receptor 1 family.</text>
</comment>
<evidence type="ECO:0000256" key="3">
    <source>
        <dbReference type="ARBA" id="ARBA00022692"/>
    </source>
</evidence>
<comment type="subcellular location">
    <subcellularLocation>
        <location evidence="1">Cell membrane</location>
        <topology evidence="1">Multi-pass membrane protein</topology>
    </subcellularLocation>
</comment>
<comment type="caution">
    <text evidence="16">The sequence shown here is derived from an EMBL/GenBank/DDBJ whole genome shotgun (WGS) entry which is preliminary data.</text>
</comment>
<dbReference type="InterPro" id="IPR017452">
    <property type="entry name" value="GPCR_Rhodpsn_7TM"/>
</dbReference>
<reference evidence="16" key="1">
    <citation type="submission" date="2018-07" db="EMBL/GenBank/DDBJ databases">
        <title>Comparative genomics of catfishes provides insights into carnivory and benthic adaptation.</title>
        <authorList>
            <person name="Zhang Y."/>
            <person name="Wang D."/>
            <person name="Peng Z."/>
            <person name="Zheng S."/>
            <person name="Shao F."/>
            <person name="Tao W."/>
        </authorList>
    </citation>
    <scope>NUCLEOTIDE SEQUENCE</scope>
    <source>
        <strain evidence="16">Chongqing</strain>
    </source>
</reference>
<evidence type="ECO:0000256" key="13">
    <source>
        <dbReference type="RuleBase" id="RU000688"/>
    </source>
</evidence>
<feature type="transmembrane region" description="Helical" evidence="14">
    <location>
        <begin position="193"/>
        <end position="219"/>
    </location>
</feature>
<accession>A0AAD5ABA2</accession>
<dbReference type="Proteomes" id="UP001205998">
    <property type="component" value="Unassembled WGS sequence"/>
</dbReference>
<dbReference type="PANTHER" id="PTHR24233:SF1">
    <property type="entry name" value="G-PROTEIN COUPLED RECEPTOR 34-RELATED"/>
    <property type="match status" value="1"/>
</dbReference>
<gene>
    <name evidence="16" type="ORF">C0J50_3912</name>
</gene>
<dbReference type="InterPro" id="IPR000276">
    <property type="entry name" value="GPCR_Rhodpsn"/>
</dbReference>
<keyword evidence="9" id="KW-0325">Glycoprotein</keyword>
<evidence type="ECO:0000256" key="9">
    <source>
        <dbReference type="ARBA" id="ARBA00023180"/>
    </source>
</evidence>
<organism evidence="16 17">
    <name type="scientific">Silurus asotus</name>
    <name type="common">Amur catfish</name>
    <name type="synonym">Parasilurus asotus</name>
    <dbReference type="NCBI Taxonomy" id="30991"/>
    <lineage>
        <taxon>Eukaryota</taxon>
        <taxon>Metazoa</taxon>
        <taxon>Chordata</taxon>
        <taxon>Craniata</taxon>
        <taxon>Vertebrata</taxon>
        <taxon>Euteleostomi</taxon>
        <taxon>Actinopterygii</taxon>
        <taxon>Neopterygii</taxon>
        <taxon>Teleostei</taxon>
        <taxon>Ostariophysi</taxon>
        <taxon>Siluriformes</taxon>
        <taxon>Siluridae</taxon>
        <taxon>Silurus</taxon>
    </lineage>
</organism>
<keyword evidence="8 13" id="KW-0675">Receptor</keyword>
<keyword evidence="7" id="KW-1015">Disulfide bond</keyword>
<sequence length="371" mass="42048">MMSNISFIYQNTLSELNYSCSQEEAQRIPFAILYSLIFLFGLGGNLLALWVFMFLHSRHNSVRIFLINVALADLVLVACLPFRIIYHILGNYWPLGSRMCKTVGNLFYMNMYVSITLLGLISLDRYVKIQGLPSAASCCHRWMKGNRWSVVACSVLWIASLLAVVPMIALSEGNEEQGKCFQYKSRKQAYSKAYFNLFLVGGFWLVFLLLVVSYGQIAWRLLKASRDKPDLPNALHYSRAAKKSFVVLFLFTVCFVPYHAFRGVYVQSQLTETPCEIRRQIDQANEVMLLLSALNSCLDPIMYFVLSASVRKATISAISRVFCVRNHPIINSSTTEFHRTSISQASTPAMVNHGIMGPIHFLMTTHPKNDA</sequence>
<dbReference type="PROSITE" id="PS50262">
    <property type="entry name" value="G_PROTEIN_RECEP_F1_2"/>
    <property type="match status" value="1"/>
</dbReference>
<keyword evidence="6 14" id="KW-0472">Membrane</keyword>
<protein>
    <recommendedName>
        <fullName evidence="11">Probable G-protein coupled receptor 34</fullName>
    </recommendedName>
</protein>
<feature type="transmembrane region" description="Helical" evidence="14">
    <location>
        <begin position="287"/>
        <end position="306"/>
    </location>
</feature>
<dbReference type="PROSITE" id="PS00237">
    <property type="entry name" value="G_PROTEIN_RECEP_F1_1"/>
    <property type="match status" value="1"/>
</dbReference>
<evidence type="ECO:0000256" key="12">
    <source>
        <dbReference type="ARBA" id="ARBA00045234"/>
    </source>
</evidence>
<dbReference type="Pfam" id="PF00001">
    <property type="entry name" value="7tm_1"/>
    <property type="match status" value="1"/>
</dbReference>
<evidence type="ECO:0000256" key="5">
    <source>
        <dbReference type="ARBA" id="ARBA00023040"/>
    </source>
</evidence>
<keyword evidence="2" id="KW-1003">Cell membrane</keyword>
<dbReference type="PRINTS" id="PR00237">
    <property type="entry name" value="GPCRRHODOPSN"/>
</dbReference>
<dbReference type="PANTHER" id="PTHR24233">
    <property type="entry name" value="P2Y PURINOCEPTOR-RELATED G-PROTEIN COUPLED RECEPTOR"/>
    <property type="match status" value="1"/>
</dbReference>
<dbReference type="PRINTS" id="PR01157">
    <property type="entry name" value="P2YPURNOCPTR"/>
</dbReference>
<feature type="transmembrane region" description="Helical" evidence="14">
    <location>
        <begin position="148"/>
        <end position="169"/>
    </location>
</feature>
<keyword evidence="5 13" id="KW-0297">G-protein coupled receptor</keyword>
<dbReference type="GO" id="GO:0005886">
    <property type="term" value="C:plasma membrane"/>
    <property type="evidence" value="ECO:0007669"/>
    <property type="project" value="UniProtKB-SubCell"/>
</dbReference>
<evidence type="ECO:0000256" key="11">
    <source>
        <dbReference type="ARBA" id="ARBA00035691"/>
    </source>
</evidence>
<name>A0AAD5ABA2_SILAS</name>
<evidence type="ECO:0000259" key="15">
    <source>
        <dbReference type="PROSITE" id="PS50262"/>
    </source>
</evidence>
<evidence type="ECO:0000256" key="2">
    <source>
        <dbReference type="ARBA" id="ARBA00022475"/>
    </source>
</evidence>
<evidence type="ECO:0000256" key="1">
    <source>
        <dbReference type="ARBA" id="ARBA00004651"/>
    </source>
</evidence>
<keyword evidence="3 13" id="KW-0812">Transmembrane</keyword>
<dbReference type="FunFam" id="1.20.1070.10:FF:000150">
    <property type="entry name" value="probable G-protein coupled receptor 34"/>
    <property type="match status" value="1"/>
</dbReference>
<feature type="transmembrane region" description="Helical" evidence="14">
    <location>
        <begin position="31"/>
        <end position="52"/>
    </location>
</feature>
<evidence type="ECO:0000256" key="8">
    <source>
        <dbReference type="ARBA" id="ARBA00023170"/>
    </source>
</evidence>
<dbReference type="SUPFAM" id="SSF81321">
    <property type="entry name" value="Family A G protein-coupled receptor-like"/>
    <property type="match status" value="1"/>
</dbReference>
<dbReference type="EMBL" id="MU562415">
    <property type="protein sequence ID" value="KAI5613508.1"/>
    <property type="molecule type" value="Genomic_DNA"/>
</dbReference>
<keyword evidence="10 13" id="KW-0807">Transducer</keyword>
<keyword evidence="17" id="KW-1185">Reference proteome</keyword>
<comment type="function">
    <text evidence="12">G-protein-coupled receptor of lysophosphatidylserine (LysoPS) that plays different roles in immune response. Acts a damage-sensing receptor that triggers tissue repair upon recognition of dying neutrophils. Mechanistically, apoptotic neutrophils release lysophosphatydilserine that are recognized by type 3 innate lymphoid cells (ILC3s) via GPR34, which activates downstream PI3K-AKT and RAS-ERK signaling pathways leading to STAT3 activation and IL-22 production. Plays an important role in microglial function, controlling morphology and phagocytosis.</text>
</comment>
<feature type="transmembrane region" description="Helical" evidence="14">
    <location>
        <begin position="106"/>
        <end position="127"/>
    </location>
</feature>
<feature type="domain" description="G-protein coupled receptors family 1 profile" evidence="15">
    <location>
        <begin position="44"/>
        <end position="303"/>
    </location>
</feature>
<dbReference type="GO" id="GO:0045028">
    <property type="term" value="F:G protein-coupled purinergic nucleotide receptor activity"/>
    <property type="evidence" value="ECO:0007669"/>
    <property type="project" value="TreeGrafter"/>
</dbReference>
<feature type="transmembrane region" description="Helical" evidence="14">
    <location>
        <begin position="64"/>
        <end position="86"/>
    </location>
</feature>